<proteinExistence type="predicted"/>
<name>A0ABS7DXN8_9GAMM</name>
<protein>
    <recommendedName>
        <fullName evidence="3">Copper resistance protein</fullName>
    </recommendedName>
</protein>
<comment type="caution">
    <text evidence="1">The sequence shown here is derived from an EMBL/GenBank/DDBJ whole genome shotgun (WGS) entry which is preliminary data.</text>
</comment>
<dbReference type="Proteomes" id="UP001195963">
    <property type="component" value="Unassembled WGS sequence"/>
</dbReference>
<organism evidence="1 2">
    <name type="scientific">Shewanella nanhaiensis</name>
    <dbReference type="NCBI Taxonomy" id="2864872"/>
    <lineage>
        <taxon>Bacteria</taxon>
        <taxon>Pseudomonadati</taxon>
        <taxon>Pseudomonadota</taxon>
        <taxon>Gammaproteobacteria</taxon>
        <taxon>Alteromonadales</taxon>
        <taxon>Shewanellaceae</taxon>
        <taxon>Shewanella</taxon>
    </lineage>
</organism>
<accession>A0ABS7DXN8</accession>
<reference evidence="1 2" key="1">
    <citation type="submission" date="2021-07" db="EMBL/GenBank/DDBJ databases">
        <title>Shewanella sp. nov, isolated from SCS.</title>
        <authorList>
            <person name="Cao W.R."/>
        </authorList>
    </citation>
    <scope>NUCLEOTIDE SEQUENCE [LARGE SCALE GENOMIC DNA]</scope>
    <source>
        <strain evidence="1 2">NR704-98</strain>
    </source>
</reference>
<keyword evidence="2" id="KW-1185">Reference proteome</keyword>
<sequence>MVFTVLTLFCLTQNSGVIERLINHGVHKEPANSAVSLSSSTSEVSSELSSFEFKTCELSEKSMRLCSDVESPVVLLALLFVLALICVLPRGTHLSPVLRQQGKPRRIHLHLCRFQE</sequence>
<evidence type="ECO:0000313" key="2">
    <source>
        <dbReference type="Proteomes" id="UP001195963"/>
    </source>
</evidence>
<evidence type="ECO:0008006" key="3">
    <source>
        <dbReference type="Google" id="ProtNLM"/>
    </source>
</evidence>
<gene>
    <name evidence="1" type="ORF">K0625_00840</name>
</gene>
<evidence type="ECO:0000313" key="1">
    <source>
        <dbReference type="EMBL" id="MBW8182198.1"/>
    </source>
</evidence>
<dbReference type="EMBL" id="JAHZST010000001">
    <property type="protein sequence ID" value="MBW8182198.1"/>
    <property type="molecule type" value="Genomic_DNA"/>
</dbReference>